<dbReference type="Proteomes" id="UP000024635">
    <property type="component" value="Unassembled WGS sequence"/>
</dbReference>
<reference evidence="2" key="1">
    <citation type="journal article" date="2015" name="Nat. Genet.">
        <title>The genome and transcriptome of the zoonotic hookworm Ancylostoma ceylanicum identify infection-specific gene families.</title>
        <authorList>
            <person name="Schwarz E.M."/>
            <person name="Hu Y."/>
            <person name="Antoshechkin I."/>
            <person name="Miller M.M."/>
            <person name="Sternberg P.W."/>
            <person name="Aroian R.V."/>
        </authorList>
    </citation>
    <scope>NUCLEOTIDE SEQUENCE</scope>
    <source>
        <strain evidence="2">HY135</strain>
    </source>
</reference>
<protein>
    <submittedName>
        <fullName evidence="1">Uncharacterized protein</fullName>
    </submittedName>
</protein>
<organism evidence="1 2">
    <name type="scientific">Ancylostoma ceylanicum</name>
    <dbReference type="NCBI Taxonomy" id="53326"/>
    <lineage>
        <taxon>Eukaryota</taxon>
        <taxon>Metazoa</taxon>
        <taxon>Ecdysozoa</taxon>
        <taxon>Nematoda</taxon>
        <taxon>Chromadorea</taxon>
        <taxon>Rhabditida</taxon>
        <taxon>Rhabditina</taxon>
        <taxon>Rhabditomorpha</taxon>
        <taxon>Strongyloidea</taxon>
        <taxon>Ancylostomatidae</taxon>
        <taxon>Ancylostomatinae</taxon>
        <taxon>Ancylostoma</taxon>
    </lineage>
</organism>
<name>A0A016UQH8_9BILA</name>
<evidence type="ECO:0000313" key="2">
    <source>
        <dbReference type="Proteomes" id="UP000024635"/>
    </source>
</evidence>
<keyword evidence="2" id="KW-1185">Reference proteome</keyword>
<accession>A0A016UQH8</accession>
<proteinExistence type="predicted"/>
<gene>
    <name evidence="1" type="primary">Acey_s0031.g2322</name>
    <name evidence="1" type="ORF">Y032_0031g2322</name>
</gene>
<comment type="caution">
    <text evidence="1">The sequence shown here is derived from an EMBL/GenBank/DDBJ whole genome shotgun (WGS) entry which is preliminary data.</text>
</comment>
<sequence>MRCACASELDVSLNCAVLLLYLEAPSHLKIFFLLEVLMYQESPVAAVHNDIRGSVQTYERTRLRDKFLRSLWAEPKRD</sequence>
<dbReference type="AlphaFoldDB" id="A0A016UQH8"/>
<evidence type="ECO:0000313" key="1">
    <source>
        <dbReference type="EMBL" id="EYC17186.1"/>
    </source>
</evidence>
<dbReference type="EMBL" id="JARK01001367">
    <property type="protein sequence ID" value="EYC17186.1"/>
    <property type="molecule type" value="Genomic_DNA"/>
</dbReference>